<sequence length="218" mass="24991">MLLDAIFLIPTLFTYCLILLLIFILCFIVVYISHKIYISVYDNLPLSGGPGSNRMMSMRDYMEKSTSRSGRSMQASMRSIWIPNRSQIDVSTSVRIILTLEPCYLVSVEFDIDSRDRAISFMCRCQQDNAPVCAATVQHGRRPSTTHIIRFYDHLTKIPRLRVMQKCNQRGVDTHMDSHMRVTLDDVIMNALDAHCTDSAAACRAPYQRRSTAQRDQE</sequence>
<proteinExistence type="predicted"/>
<evidence type="ECO:0000313" key="2">
    <source>
        <dbReference type="EMBL" id="EDW79321.2"/>
    </source>
</evidence>
<dbReference type="KEGG" id="dwi:6645671"/>
<accession>B4N3W6</accession>
<keyword evidence="3" id="KW-1185">Reference proteome</keyword>
<keyword evidence="1" id="KW-1133">Transmembrane helix</keyword>
<feature type="transmembrane region" description="Helical" evidence="1">
    <location>
        <begin position="12"/>
        <end position="32"/>
    </location>
</feature>
<dbReference type="AlphaFoldDB" id="B4N3W6"/>
<dbReference type="HOGENOM" id="CLU_1316642_0_0_1"/>
<dbReference type="InParanoid" id="B4N3W6"/>
<dbReference type="eggNOG" id="ENOG502TBAI">
    <property type="taxonomic scope" value="Eukaryota"/>
</dbReference>
<protein>
    <submittedName>
        <fullName evidence="2">Uncharacterized protein</fullName>
    </submittedName>
</protein>
<dbReference type="EMBL" id="CH964095">
    <property type="protein sequence ID" value="EDW79321.2"/>
    <property type="molecule type" value="Genomic_DNA"/>
</dbReference>
<reference evidence="2 3" key="1">
    <citation type="journal article" date="2007" name="Nature">
        <title>Evolution of genes and genomes on the Drosophila phylogeny.</title>
        <authorList>
            <consortium name="Drosophila 12 Genomes Consortium"/>
            <person name="Clark A.G."/>
            <person name="Eisen M.B."/>
            <person name="Smith D.R."/>
            <person name="Bergman C.M."/>
            <person name="Oliver B."/>
            <person name="Markow T.A."/>
            <person name="Kaufman T.C."/>
            <person name="Kellis M."/>
            <person name="Gelbart W."/>
            <person name="Iyer V.N."/>
            <person name="Pollard D.A."/>
            <person name="Sackton T.B."/>
            <person name="Larracuente A.M."/>
            <person name="Singh N.D."/>
            <person name="Abad J.P."/>
            <person name="Abt D.N."/>
            <person name="Adryan B."/>
            <person name="Aguade M."/>
            <person name="Akashi H."/>
            <person name="Anderson W.W."/>
            <person name="Aquadro C.F."/>
            <person name="Ardell D.H."/>
            <person name="Arguello R."/>
            <person name="Artieri C.G."/>
            <person name="Barbash D.A."/>
            <person name="Barker D."/>
            <person name="Barsanti P."/>
            <person name="Batterham P."/>
            <person name="Batzoglou S."/>
            <person name="Begun D."/>
            <person name="Bhutkar A."/>
            <person name="Blanco E."/>
            <person name="Bosak S.A."/>
            <person name="Bradley R.K."/>
            <person name="Brand A.D."/>
            <person name="Brent M.R."/>
            <person name="Brooks A.N."/>
            <person name="Brown R.H."/>
            <person name="Butlin R.K."/>
            <person name="Caggese C."/>
            <person name="Calvi B.R."/>
            <person name="Bernardo de Carvalho A."/>
            <person name="Caspi A."/>
            <person name="Castrezana S."/>
            <person name="Celniker S.E."/>
            <person name="Chang J.L."/>
            <person name="Chapple C."/>
            <person name="Chatterji S."/>
            <person name="Chinwalla A."/>
            <person name="Civetta A."/>
            <person name="Clifton S.W."/>
            <person name="Comeron J.M."/>
            <person name="Costello J.C."/>
            <person name="Coyne J.A."/>
            <person name="Daub J."/>
            <person name="David R.G."/>
            <person name="Delcher A.L."/>
            <person name="Delehaunty K."/>
            <person name="Do C.B."/>
            <person name="Ebling H."/>
            <person name="Edwards K."/>
            <person name="Eickbush T."/>
            <person name="Evans J.D."/>
            <person name="Filipski A."/>
            <person name="Findeiss S."/>
            <person name="Freyhult E."/>
            <person name="Fulton L."/>
            <person name="Fulton R."/>
            <person name="Garcia A.C."/>
            <person name="Gardiner A."/>
            <person name="Garfield D.A."/>
            <person name="Garvin B.E."/>
            <person name="Gibson G."/>
            <person name="Gilbert D."/>
            <person name="Gnerre S."/>
            <person name="Godfrey J."/>
            <person name="Good R."/>
            <person name="Gotea V."/>
            <person name="Gravely B."/>
            <person name="Greenberg A.J."/>
            <person name="Griffiths-Jones S."/>
            <person name="Gross S."/>
            <person name="Guigo R."/>
            <person name="Gustafson E.A."/>
            <person name="Haerty W."/>
            <person name="Hahn M.W."/>
            <person name="Halligan D.L."/>
            <person name="Halpern A.L."/>
            <person name="Halter G.M."/>
            <person name="Han M.V."/>
            <person name="Heger A."/>
            <person name="Hillier L."/>
            <person name="Hinrichs A.S."/>
            <person name="Holmes I."/>
            <person name="Hoskins R.A."/>
            <person name="Hubisz M.J."/>
            <person name="Hultmark D."/>
            <person name="Huntley M.A."/>
            <person name="Jaffe D.B."/>
            <person name="Jagadeeshan S."/>
            <person name="Jeck W.R."/>
            <person name="Johnson J."/>
            <person name="Jones C.D."/>
            <person name="Jordan W.C."/>
            <person name="Karpen G.H."/>
            <person name="Kataoka E."/>
            <person name="Keightley P.D."/>
            <person name="Kheradpour P."/>
            <person name="Kirkness E.F."/>
            <person name="Koerich L.B."/>
            <person name="Kristiansen K."/>
            <person name="Kudrna D."/>
            <person name="Kulathinal R.J."/>
            <person name="Kumar S."/>
            <person name="Kwok R."/>
            <person name="Lander E."/>
            <person name="Langley C.H."/>
            <person name="Lapoint R."/>
            <person name="Lazzaro B.P."/>
            <person name="Lee S.J."/>
            <person name="Levesque L."/>
            <person name="Li R."/>
            <person name="Lin C.F."/>
            <person name="Lin M.F."/>
            <person name="Lindblad-Toh K."/>
            <person name="Llopart A."/>
            <person name="Long M."/>
            <person name="Low L."/>
            <person name="Lozovsky E."/>
            <person name="Lu J."/>
            <person name="Luo M."/>
            <person name="Machado C.A."/>
            <person name="Makalowski W."/>
            <person name="Marzo M."/>
            <person name="Matsuda M."/>
            <person name="Matzkin L."/>
            <person name="McAllister B."/>
            <person name="McBride C.S."/>
            <person name="McKernan B."/>
            <person name="McKernan K."/>
            <person name="Mendez-Lago M."/>
            <person name="Minx P."/>
            <person name="Mollenhauer M.U."/>
            <person name="Montooth K."/>
            <person name="Mount S.M."/>
            <person name="Mu X."/>
            <person name="Myers E."/>
            <person name="Negre B."/>
            <person name="Newfeld S."/>
            <person name="Nielsen R."/>
            <person name="Noor M.A."/>
            <person name="O'Grady P."/>
            <person name="Pachter L."/>
            <person name="Papaceit M."/>
            <person name="Parisi M.J."/>
            <person name="Parisi M."/>
            <person name="Parts L."/>
            <person name="Pedersen J.S."/>
            <person name="Pesole G."/>
            <person name="Phillippy A.M."/>
            <person name="Ponting C.P."/>
            <person name="Pop M."/>
            <person name="Porcelli D."/>
            <person name="Powell J.R."/>
            <person name="Prohaska S."/>
            <person name="Pruitt K."/>
            <person name="Puig M."/>
            <person name="Quesneville H."/>
            <person name="Ram K.R."/>
            <person name="Rand D."/>
            <person name="Rasmussen M.D."/>
            <person name="Reed L.K."/>
            <person name="Reenan R."/>
            <person name="Reily A."/>
            <person name="Remington K.A."/>
            <person name="Rieger T.T."/>
            <person name="Ritchie M.G."/>
            <person name="Robin C."/>
            <person name="Rogers Y.H."/>
            <person name="Rohde C."/>
            <person name="Rozas J."/>
            <person name="Rubenfield M.J."/>
            <person name="Ruiz A."/>
            <person name="Russo S."/>
            <person name="Salzberg S.L."/>
            <person name="Sanchez-Gracia A."/>
            <person name="Saranga D.J."/>
            <person name="Sato H."/>
            <person name="Schaeffer S.W."/>
            <person name="Schatz M.C."/>
            <person name="Schlenke T."/>
            <person name="Schwartz R."/>
            <person name="Segarra C."/>
            <person name="Singh R.S."/>
            <person name="Sirot L."/>
            <person name="Sirota M."/>
            <person name="Sisneros N.B."/>
            <person name="Smith C.D."/>
            <person name="Smith T.F."/>
            <person name="Spieth J."/>
            <person name="Stage D.E."/>
            <person name="Stark A."/>
            <person name="Stephan W."/>
            <person name="Strausberg R.L."/>
            <person name="Strempel S."/>
            <person name="Sturgill D."/>
            <person name="Sutton G."/>
            <person name="Sutton G.G."/>
            <person name="Tao W."/>
            <person name="Teichmann S."/>
            <person name="Tobari Y.N."/>
            <person name="Tomimura Y."/>
            <person name="Tsolas J.M."/>
            <person name="Valente V.L."/>
            <person name="Venter E."/>
            <person name="Venter J.C."/>
            <person name="Vicario S."/>
            <person name="Vieira F.G."/>
            <person name="Vilella A.J."/>
            <person name="Villasante A."/>
            <person name="Walenz B."/>
            <person name="Wang J."/>
            <person name="Wasserman M."/>
            <person name="Watts T."/>
            <person name="Wilson D."/>
            <person name="Wilson R.K."/>
            <person name="Wing R.A."/>
            <person name="Wolfner M.F."/>
            <person name="Wong A."/>
            <person name="Wong G.K."/>
            <person name="Wu C.I."/>
            <person name="Wu G."/>
            <person name="Yamamoto D."/>
            <person name="Yang H.P."/>
            <person name="Yang S.P."/>
            <person name="Yorke J.A."/>
            <person name="Yoshida K."/>
            <person name="Zdobnov E."/>
            <person name="Zhang P."/>
            <person name="Zhang Y."/>
            <person name="Zimin A.V."/>
            <person name="Baldwin J."/>
            <person name="Abdouelleil A."/>
            <person name="Abdulkadir J."/>
            <person name="Abebe A."/>
            <person name="Abera B."/>
            <person name="Abreu J."/>
            <person name="Acer S.C."/>
            <person name="Aftuck L."/>
            <person name="Alexander A."/>
            <person name="An P."/>
            <person name="Anderson E."/>
            <person name="Anderson S."/>
            <person name="Arachi H."/>
            <person name="Azer M."/>
            <person name="Bachantsang P."/>
            <person name="Barry A."/>
            <person name="Bayul T."/>
            <person name="Berlin A."/>
            <person name="Bessette D."/>
            <person name="Bloom T."/>
            <person name="Blye J."/>
            <person name="Boguslavskiy L."/>
            <person name="Bonnet C."/>
            <person name="Boukhgalter B."/>
            <person name="Bourzgui I."/>
            <person name="Brown A."/>
            <person name="Cahill P."/>
            <person name="Channer S."/>
            <person name="Cheshatsang Y."/>
            <person name="Chuda L."/>
            <person name="Citroen M."/>
            <person name="Collymore A."/>
            <person name="Cooke P."/>
            <person name="Costello M."/>
            <person name="D'Aco K."/>
            <person name="Daza R."/>
            <person name="De Haan G."/>
            <person name="DeGray S."/>
            <person name="DeMaso C."/>
            <person name="Dhargay N."/>
            <person name="Dooley K."/>
            <person name="Dooley E."/>
            <person name="Doricent M."/>
            <person name="Dorje P."/>
            <person name="Dorjee K."/>
            <person name="Dupes A."/>
            <person name="Elong R."/>
            <person name="Falk J."/>
            <person name="Farina A."/>
            <person name="Faro S."/>
            <person name="Ferguson D."/>
            <person name="Fisher S."/>
            <person name="Foley C.D."/>
            <person name="Franke A."/>
            <person name="Friedrich D."/>
            <person name="Gadbois L."/>
            <person name="Gearin G."/>
            <person name="Gearin C.R."/>
            <person name="Giannoukos G."/>
            <person name="Goode T."/>
            <person name="Graham J."/>
            <person name="Grandbois E."/>
            <person name="Grewal S."/>
            <person name="Gyaltsen K."/>
            <person name="Hafez N."/>
            <person name="Hagos B."/>
            <person name="Hall J."/>
            <person name="Henson C."/>
            <person name="Hollinger A."/>
            <person name="Honan T."/>
            <person name="Huard M.D."/>
            <person name="Hughes L."/>
            <person name="Hurhula B."/>
            <person name="Husby M.E."/>
            <person name="Kamat A."/>
            <person name="Kanga B."/>
            <person name="Kashin S."/>
            <person name="Khazanovich D."/>
            <person name="Kisner P."/>
            <person name="Lance K."/>
            <person name="Lara M."/>
            <person name="Lee W."/>
            <person name="Lennon N."/>
            <person name="Letendre F."/>
            <person name="LeVine R."/>
            <person name="Lipovsky A."/>
            <person name="Liu X."/>
            <person name="Liu J."/>
            <person name="Liu S."/>
            <person name="Lokyitsang T."/>
            <person name="Lokyitsang Y."/>
            <person name="Lubonja R."/>
            <person name="Lui A."/>
            <person name="MacDonald P."/>
            <person name="Magnisalis V."/>
            <person name="Maru K."/>
            <person name="Matthews C."/>
            <person name="McCusker W."/>
            <person name="McDonough S."/>
            <person name="Mehta T."/>
            <person name="Meldrim J."/>
            <person name="Meneus L."/>
            <person name="Mihai O."/>
            <person name="Mihalev A."/>
            <person name="Mihova T."/>
            <person name="Mittelman R."/>
            <person name="Mlenga V."/>
            <person name="Montmayeur A."/>
            <person name="Mulrain L."/>
            <person name="Navidi A."/>
            <person name="Naylor J."/>
            <person name="Negash T."/>
            <person name="Nguyen T."/>
            <person name="Nguyen N."/>
            <person name="Nicol R."/>
            <person name="Norbu C."/>
            <person name="Norbu N."/>
            <person name="Novod N."/>
            <person name="O'Neill B."/>
            <person name="Osman S."/>
            <person name="Markiewicz E."/>
            <person name="Oyono O.L."/>
            <person name="Patti C."/>
            <person name="Phunkhang P."/>
            <person name="Pierre F."/>
            <person name="Priest M."/>
            <person name="Raghuraman S."/>
            <person name="Rege F."/>
            <person name="Reyes R."/>
            <person name="Rise C."/>
            <person name="Rogov P."/>
            <person name="Ross K."/>
            <person name="Ryan E."/>
            <person name="Settipalli S."/>
            <person name="Shea T."/>
            <person name="Sherpa N."/>
            <person name="Shi L."/>
            <person name="Shih D."/>
            <person name="Sparrow T."/>
            <person name="Spaulding J."/>
            <person name="Stalker J."/>
            <person name="Stange-Thomann N."/>
            <person name="Stavropoulos S."/>
            <person name="Stone C."/>
            <person name="Strader C."/>
            <person name="Tesfaye S."/>
            <person name="Thomson T."/>
            <person name="Thoulutsang Y."/>
            <person name="Thoulutsang D."/>
            <person name="Topham K."/>
            <person name="Topping I."/>
            <person name="Tsamla T."/>
            <person name="Vassiliev H."/>
            <person name="Vo A."/>
            <person name="Wangchuk T."/>
            <person name="Wangdi T."/>
            <person name="Weiand M."/>
            <person name="Wilkinson J."/>
            <person name="Wilson A."/>
            <person name="Yadav S."/>
            <person name="Young G."/>
            <person name="Yu Q."/>
            <person name="Zembek L."/>
            <person name="Zhong D."/>
            <person name="Zimmer A."/>
            <person name="Zwirko Z."/>
            <person name="Jaffe D.B."/>
            <person name="Alvarez P."/>
            <person name="Brockman W."/>
            <person name="Butler J."/>
            <person name="Chin C."/>
            <person name="Gnerre S."/>
            <person name="Grabherr M."/>
            <person name="Kleber M."/>
            <person name="Mauceli E."/>
            <person name="MacCallum I."/>
        </authorList>
    </citation>
    <scope>NUCLEOTIDE SEQUENCE [LARGE SCALE GENOMIC DNA]</scope>
    <source>
        <strain evidence="3">Tucson 14030-0811.24</strain>
    </source>
</reference>
<name>B4N3W6_DROWI</name>
<keyword evidence="1" id="KW-0472">Membrane</keyword>
<dbReference type="OrthoDB" id="7842083at2759"/>
<organism evidence="2 3">
    <name type="scientific">Drosophila willistoni</name>
    <name type="common">Fruit fly</name>
    <dbReference type="NCBI Taxonomy" id="7260"/>
    <lineage>
        <taxon>Eukaryota</taxon>
        <taxon>Metazoa</taxon>
        <taxon>Ecdysozoa</taxon>
        <taxon>Arthropoda</taxon>
        <taxon>Hexapoda</taxon>
        <taxon>Insecta</taxon>
        <taxon>Pterygota</taxon>
        <taxon>Neoptera</taxon>
        <taxon>Endopterygota</taxon>
        <taxon>Diptera</taxon>
        <taxon>Brachycera</taxon>
        <taxon>Muscomorpha</taxon>
        <taxon>Ephydroidea</taxon>
        <taxon>Drosophilidae</taxon>
        <taxon>Drosophila</taxon>
        <taxon>Sophophora</taxon>
    </lineage>
</organism>
<evidence type="ECO:0000256" key="1">
    <source>
        <dbReference type="SAM" id="Phobius"/>
    </source>
</evidence>
<dbReference type="Proteomes" id="UP000007798">
    <property type="component" value="Unassembled WGS sequence"/>
</dbReference>
<gene>
    <name evidence="2" type="primary">Dwil\GK25354</name>
    <name evidence="2" type="ORF">Dwil_GK25354</name>
</gene>
<keyword evidence="1" id="KW-0812">Transmembrane</keyword>
<evidence type="ECO:0000313" key="3">
    <source>
        <dbReference type="Proteomes" id="UP000007798"/>
    </source>
</evidence>